<dbReference type="NCBIfam" id="NF010624">
    <property type="entry name" value="PRK14017.1"/>
    <property type="match status" value="1"/>
</dbReference>
<dbReference type="SUPFAM" id="SSF54826">
    <property type="entry name" value="Enolase N-terminal domain-like"/>
    <property type="match status" value="1"/>
</dbReference>
<dbReference type="InterPro" id="IPR029065">
    <property type="entry name" value="Enolase_C-like"/>
</dbReference>
<accession>A0A859QZ22</accession>
<sequence length="388" mass="42419">MSRIASIETFRVPPRWIFVRVTTDDGLTGWGEAIIPKRARAVVAAIEDMAANLKGVDVSRIEDIAQRLRRGAFFRHGPILATAAAGIEQALWDIKGQRAGMPVYEFLGGAVRDHVRAYAWIGGDSPNDIVEHARKRMEEGFTAVKMNATPALGHIGQRNLIDAAAARMGALRDAFGNKLDIALDLHGRVHRAALKPLLAELEQFHPMWIEEATTPENEETLKMLASAARSIPVATGERLSSRWEFKRVLDTGAIDIIQPDVSITGLFELEKIARMAEVYDVAVAPHCPNGPISLAASLQVGFCCPNIVIQEQSLGLHYHAGFAGLPKADLLDYLKDTKPLTTADGVFAINDAAGLGIVLDEEGIVAKQQDWRLPDADWTHPDGTYAEW</sequence>
<dbReference type="Pfam" id="PF02746">
    <property type="entry name" value="MR_MLE_N"/>
    <property type="match status" value="1"/>
</dbReference>
<organism evidence="2 3">
    <name type="scientific">Sinorhizobium mexicanum</name>
    <dbReference type="NCBI Taxonomy" id="375549"/>
    <lineage>
        <taxon>Bacteria</taxon>
        <taxon>Pseudomonadati</taxon>
        <taxon>Pseudomonadota</taxon>
        <taxon>Alphaproteobacteria</taxon>
        <taxon>Hyphomicrobiales</taxon>
        <taxon>Rhizobiaceae</taxon>
        <taxon>Sinorhizobium/Ensifer group</taxon>
        <taxon>Sinorhizobium</taxon>
    </lineage>
</organism>
<geneLocation type="plasmid" evidence="3">
    <name>pemeittgr7c</name>
</geneLocation>
<dbReference type="SFLD" id="SFLDG00179">
    <property type="entry name" value="mandelate_racemase"/>
    <property type="match status" value="1"/>
</dbReference>
<dbReference type="Pfam" id="PF13378">
    <property type="entry name" value="MR_MLE_C"/>
    <property type="match status" value="1"/>
</dbReference>
<dbReference type="InterPro" id="IPR029017">
    <property type="entry name" value="Enolase-like_N"/>
</dbReference>
<dbReference type="AlphaFoldDB" id="A0A859QZ22"/>
<dbReference type="InterPro" id="IPR013341">
    <property type="entry name" value="Mandelate_racemase_N_dom"/>
</dbReference>
<dbReference type="PANTHER" id="PTHR48080:SF2">
    <property type="entry name" value="D-GALACTONATE DEHYDRATASE"/>
    <property type="match status" value="1"/>
</dbReference>
<dbReference type="RefSeq" id="WP_180943168.1">
    <property type="nucleotide sequence ID" value="NZ_CP041241.1"/>
</dbReference>
<dbReference type="Gene3D" id="3.20.20.120">
    <property type="entry name" value="Enolase-like C-terminal domain"/>
    <property type="match status" value="1"/>
</dbReference>
<dbReference type="SFLD" id="SFLDS00001">
    <property type="entry name" value="Enolase"/>
    <property type="match status" value="1"/>
</dbReference>
<dbReference type="GO" id="GO:0008869">
    <property type="term" value="F:galactonate dehydratase activity"/>
    <property type="evidence" value="ECO:0007669"/>
    <property type="project" value="UniProtKB-EC"/>
</dbReference>
<dbReference type="Gene3D" id="3.30.390.10">
    <property type="entry name" value="Enolase-like, N-terminal domain"/>
    <property type="match status" value="1"/>
</dbReference>
<dbReference type="SUPFAM" id="SSF51604">
    <property type="entry name" value="Enolase C-terminal domain-like"/>
    <property type="match status" value="1"/>
</dbReference>
<dbReference type="EMBL" id="CP041241">
    <property type="protein sequence ID" value="QLL64709.1"/>
    <property type="molecule type" value="Genomic_DNA"/>
</dbReference>
<dbReference type="InterPro" id="IPR013342">
    <property type="entry name" value="Mandelate_racemase_C"/>
</dbReference>
<gene>
    <name evidence="2" type="primary">dgoD</name>
    <name evidence="2" type="ORF">FKV68_25230</name>
</gene>
<keyword evidence="2" id="KW-0614">Plasmid</keyword>
<proteinExistence type="predicted"/>
<dbReference type="PANTHER" id="PTHR48080">
    <property type="entry name" value="D-GALACTONATE DEHYDRATASE-RELATED"/>
    <property type="match status" value="1"/>
</dbReference>
<dbReference type="KEGG" id="emx:FKV68_25230"/>
<dbReference type="Proteomes" id="UP000510721">
    <property type="component" value="Plasmid pEmeITTGR7c"/>
</dbReference>
<name>A0A859QZ22_9HYPH</name>
<evidence type="ECO:0000313" key="3">
    <source>
        <dbReference type="Proteomes" id="UP000510721"/>
    </source>
</evidence>
<reference evidence="2 3" key="1">
    <citation type="submission" date="2019-06" db="EMBL/GenBank/DDBJ databases">
        <title>Complete genome sequence of Ensifer mexicanus ITTG R7 isolated from nodules of Acacia angustissima (Mill.) Kuntze.</title>
        <authorList>
            <person name="Rincon-Rosales R."/>
            <person name="Rogel M.A."/>
            <person name="Guerrero G."/>
            <person name="Rincon-Molina C.I."/>
            <person name="Lopez-Lopez A."/>
            <person name="Martinez-Romero E."/>
        </authorList>
    </citation>
    <scope>NUCLEOTIDE SEQUENCE [LARGE SCALE GENOMIC DNA]</scope>
    <source>
        <strain evidence="2 3">ITTG R7</strain>
        <plasmid evidence="3">pemeittgr7c</plasmid>
    </source>
</reference>
<dbReference type="InterPro" id="IPR036849">
    <property type="entry name" value="Enolase-like_C_sf"/>
</dbReference>
<evidence type="ECO:0000256" key="1">
    <source>
        <dbReference type="ARBA" id="ARBA00023239"/>
    </source>
</evidence>
<dbReference type="InterPro" id="IPR034593">
    <property type="entry name" value="DgoD-like"/>
</dbReference>
<keyword evidence="1 2" id="KW-0456">Lyase</keyword>
<protein>
    <submittedName>
        <fullName evidence="2">Galactonate dehydratase</fullName>
        <ecNumber evidence="2">4.2.1.6</ecNumber>
    </submittedName>
</protein>
<dbReference type="SMART" id="SM00922">
    <property type="entry name" value="MR_MLE"/>
    <property type="match status" value="1"/>
</dbReference>
<evidence type="ECO:0000313" key="2">
    <source>
        <dbReference type="EMBL" id="QLL64709.1"/>
    </source>
</evidence>
<dbReference type="EC" id="4.2.1.6" evidence="2"/>
<keyword evidence="3" id="KW-1185">Reference proteome</keyword>